<comment type="caution">
    <text evidence="1">The sequence shown here is derived from an EMBL/GenBank/DDBJ whole genome shotgun (WGS) entry which is preliminary data.</text>
</comment>
<evidence type="ECO:0000313" key="1">
    <source>
        <dbReference type="EMBL" id="TVZ63808.1"/>
    </source>
</evidence>
<organism evidence="1 2">
    <name type="scientific">Rhizobium mongolense USDA 1844</name>
    <dbReference type="NCBI Taxonomy" id="1079460"/>
    <lineage>
        <taxon>Bacteria</taxon>
        <taxon>Pseudomonadati</taxon>
        <taxon>Pseudomonadota</taxon>
        <taxon>Alphaproteobacteria</taxon>
        <taxon>Hyphomicrobiales</taxon>
        <taxon>Rhizobiaceae</taxon>
        <taxon>Rhizobium/Agrobacterium group</taxon>
        <taxon>Rhizobium</taxon>
    </lineage>
</organism>
<proteinExistence type="predicted"/>
<gene>
    <name evidence="1" type="ORF">BCL32_3983</name>
</gene>
<accession>A0A559SN84</accession>
<evidence type="ECO:0000313" key="2">
    <source>
        <dbReference type="Proteomes" id="UP000319824"/>
    </source>
</evidence>
<dbReference type="RefSeq" id="WP_022715248.1">
    <property type="nucleotide sequence ID" value="NZ_ATTQ01000006.1"/>
</dbReference>
<sequence length="119" mass="12857">MREELETGIGQMPAQKSIGQLYNELAELTSTSADEPHVGVYKRAATGEINRIAGCCLSDYGGILPALADILSIIGSDGYNQFVVKQRMHIGTPERQGWALIVEPIEELIPGSTSRELGL</sequence>
<name>A0A559SN84_9HYPH</name>
<dbReference type="EMBL" id="VISO01000003">
    <property type="protein sequence ID" value="TVZ63808.1"/>
    <property type="molecule type" value="Genomic_DNA"/>
</dbReference>
<protein>
    <submittedName>
        <fullName evidence="1">Uncharacterized protein</fullName>
    </submittedName>
</protein>
<reference evidence="1 2" key="1">
    <citation type="submission" date="2019-06" db="EMBL/GenBank/DDBJ databases">
        <title>Pac Bio to generate improved reference genome sequences for organisms with transposon mutant libraries (support for FEBA project).</title>
        <authorList>
            <person name="Blow M."/>
        </authorList>
    </citation>
    <scope>NUCLEOTIDE SEQUENCE [LARGE SCALE GENOMIC DNA]</scope>
    <source>
        <strain evidence="1 2">USDA 1844</strain>
    </source>
</reference>
<dbReference type="AlphaFoldDB" id="A0A559SN84"/>
<dbReference type="Proteomes" id="UP000319824">
    <property type="component" value="Unassembled WGS sequence"/>
</dbReference>